<dbReference type="EMBL" id="JAFFZN010000009">
    <property type="protein sequence ID" value="MBO8186177.1"/>
    <property type="molecule type" value="Genomic_DNA"/>
</dbReference>
<gene>
    <name evidence="1" type="ORF">JW592_11965</name>
</gene>
<dbReference type="InterPro" id="IPR011989">
    <property type="entry name" value="ARM-like"/>
</dbReference>
<proteinExistence type="predicted"/>
<evidence type="ECO:0000313" key="2">
    <source>
        <dbReference type="Proteomes" id="UP001518976"/>
    </source>
</evidence>
<reference evidence="1 2" key="1">
    <citation type="submission" date="2021-02" db="EMBL/GenBank/DDBJ databases">
        <title>Streptomyces spirodelae sp. nov., isolated from duckweed.</title>
        <authorList>
            <person name="Saimee Y."/>
            <person name="Duangmal K."/>
        </authorList>
    </citation>
    <scope>NUCLEOTIDE SEQUENCE [LARGE SCALE GENOMIC DNA]</scope>
    <source>
        <strain evidence="1 2">DW4-2</strain>
    </source>
</reference>
<comment type="caution">
    <text evidence="1">The sequence shown here is derived from an EMBL/GenBank/DDBJ whole genome shotgun (WGS) entry which is preliminary data.</text>
</comment>
<name>A0ABS3WSS4_9ACTN</name>
<sequence>MRDLSDPDRTVRREAEDNLIALGALSVDVLLPYVRDTRRGSPRFGAESVLRRLGDQALPRLRQIRRGGPGQLRRKALEALVDLGGAEVLDAADRCAVERLVRVKLLDESEVDLPLDGGRWLAFPADRFDEAVAALGLHDLRPATSAMGVEAATRATDFMEFEDSQGAKQRAYRVFVTPEFENWRQDQPIRNWRMVWGNSFVDELDGFLLADKLSERCGEAHFYVLDPYHSGSSWYVARNGRRVRSCHNYDDCPQFWGDPLSFEAGSIKDAAEGLEDEEYAKGVPHADVAADNLSVEPGPKSADETHGHGWLATTHPDLPTIRFKGALPV</sequence>
<organism evidence="1 2">
    <name type="scientific">Streptomyces spirodelae</name>
    <dbReference type="NCBI Taxonomy" id="2812904"/>
    <lineage>
        <taxon>Bacteria</taxon>
        <taxon>Bacillati</taxon>
        <taxon>Actinomycetota</taxon>
        <taxon>Actinomycetes</taxon>
        <taxon>Kitasatosporales</taxon>
        <taxon>Streptomycetaceae</taxon>
        <taxon>Streptomyces</taxon>
    </lineage>
</organism>
<keyword evidence="2" id="KW-1185">Reference proteome</keyword>
<evidence type="ECO:0000313" key="1">
    <source>
        <dbReference type="EMBL" id="MBO8186177.1"/>
    </source>
</evidence>
<accession>A0ABS3WSS4</accession>
<evidence type="ECO:0008006" key="3">
    <source>
        <dbReference type="Google" id="ProtNLM"/>
    </source>
</evidence>
<dbReference type="Proteomes" id="UP001518976">
    <property type="component" value="Unassembled WGS sequence"/>
</dbReference>
<protein>
    <recommendedName>
        <fullName evidence="3">HEAT repeat domain-containing protein</fullName>
    </recommendedName>
</protein>
<dbReference type="Gene3D" id="1.25.10.10">
    <property type="entry name" value="Leucine-rich Repeat Variant"/>
    <property type="match status" value="1"/>
</dbReference>